<evidence type="ECO:0000313" key="1">
    <source>
        <dbReference type="EMBL" id="NYZ69133.1"/>
    </source>
</evidence>
<name>A0A853I741_9GAMM</name>
<accession>A0A853I741</accession>
<dbReference type="RefSeq" id="WP_180571133.1">
    <property type="nucleotide sequence ID" value="NZ_JACCKB010000062.1"/>
</dbReference>
<evidence type="ECO:0000313" key="2">
    <source>
        <dbReference type="Proteomes" id="UP000569732"/>
    </source>
</evidence>
<organism evidence="1 2">
    <name type="scientific">Spartinivicinus marinus</name>
    <dbReference type="NCBI Taxonomy" id="2994442"/>
    <lineage>
        <taxon>Bacteria</taxon>
        <taxon>Pseudomonadati</taxon>
        <taxon>Pseudomonadota</taxon>
        <taxon>Gammaproteobacteria</taxon>
        <taxon>Oceanospirillales</taxon>
        <taxon>Zooshikellaceae</taxon>
        <taxon>Spartinivicinus</taxon>
    </lineage>
</organism>
<protein>
    <submittedName>
        <fullName evidence="1">Uncharacterized protein</fullName>
    </submittedName>
</protein>
<dbReference type="AlphaFoldDB" id="A0A853I741"/>
<reference evidence="1 2" key="1">
    <citation type="submission" date="2020-07" db="EMBL/GenBank/DDBJ databases">
        <title>Endozoicomonas sp. nov., isolated from sediment.</title>
        <authorList>
            <person name="Gu T."/>
        </authorList>
    </citation>
    <scope>NUCLEOTIDE SEQUENCE [LARGE SCALE GENOMIC DNA]</scope>
    <source>
        <strain evidence="1 2">SM1973</strain>
    </source>
</reference>
<comment type="caution">
    <text evidence="1">The sequence shown here is derived from an EMBL/GenBank/DDBJ whole genome shotgun (WGS) entry which is preliminary data.</text>
</comment>
<sequence>MWSSQYYYFLIQSDDHYSEVIKSSRLIDFLTNELHLLQKGPDSFEVENHLPWLQVAIVNAQADGSFSTQNNCPEYVNIISIIKLAN</sequence>
<proteinExistence type="predicted"/>
<keyword evidence="2" id="KW-1185">Reference proteome</keyword>
<gene>
    <name evidence="1" type="ORF">H0A36_24235</name>
</gene>
<dbReference type="Proteomes" id="UP000569732">
    <property type="component" value="Unassembled WGS sequence"/>
</dbReference>
<dbReference type="EMBL" id="JACCKB010000062">
    <property type="protein sequence ID" value="NYZ69133.1"/>
    <property type="molecule type" value="Genomic_DNA"/>
</dbReference>